<dbReference type="PANTHER" id="PTHR10009">
    <property type="entry name" value="PROTEIN YELLOW-RELATED"/>
    <property type="match status" value="1"/>
</dbReference>
<evidence type="ECO:0000256" key="1">
    <source>
        <dbReference type="ARBA" id="ARBA00004613"/>
    </source>
</evidence>
<organism evidence="5 6">
    <name type="scientific">Iphiclides podalirius</name>
    <name type="common">scarce swallowtail</name>
    <dbReference type="NCBI Taxonomy" id="110791"/>
    <lineage>
        <taxon>Eukaryota</taxon>
        <taxon>Metazoa</taxon>
        <taxon>Ecdysozoa</taxon>
        <taxon>Arthropoda</taxon>
        <taxon>Hexapoda</taxon>
        <taxon>Insecta</taxon>
        <taxon>Pterygota</taxon>
        <taxon>Neoptera</taxon>
        <taxon>Endopterygota</taxon>
        <taxon>Lepidoptera</taxon>
        <taxon>Glossata</taxon>
        <taxon>Ditrysia</taxon>
        <taxon>Papilionoidea</taxon>
        <taxon>Papilionidae</taxon>
        <taxon>Papilioninae</taxon>
        <taxon>Iphiclides</taxon>
    </lineage>
</organism>
<dbReference type="Proteomes" id="UP000837857">
    <property type="component" value="Chromosome 10"/>
</dbReference>
<sequence>MLTEANATRQAGRQQRRGGLAFSRTPRAFRAARPARVMLSLVLIATVAAAAAQNSTPGTARAPAPRREQFRVIYEWNAIDFEWATPGDREAYLNTSRYIPRNVLISGINFYGESIFLTLPRMLDGVPATLATIPVQQVDTAPKLKPFPSWDANKLGDCTALQFVQNVEIDRNGIMWILDNGRIGTLTQKPDTKCPPSLVLIDLKTGLNEMERIPLPAETVNATTSYLNDLVVDNRDGDYAYITDNSAVDPGIIVFRRSDRKSWKIRDSKSMMSVPEAAIFRINGTTINLPVNIDGIALGPQFLTEEGTVDRTVYYAPLSSFRLYAVNASILRNESLAAKGDGALRSYVLELGAKPSQTDGMKMDSAGTLFFGLIGNSTIAEWNTTLDFSVGQRTIARDPNYIQWVDRFTFDDSGNIYVVINRLYNFIKNQVSLDEVNYRILKSHTGTKSYIFSPEVTPLTPTPHGAATAPVLGASLLFLAFAHLLA</sequence>
<keyword evidence="4" id="KW-0732">Signal</keyword>
<keyword evidence="3" id="KW-0964">Secreted</keyword>
<proteinExistence type="inferred from homology"/>
<reference evidence="5" key="1">
    <citation type="submission" date="2022-03" db="EMBL/GenBank/DDBJ databases">
        <authorList>
            <person name="Martin H S."/>
        </authorList>
    </citation>
    <scope>NUCLEOTIDE SEQUENCE</scope>
</reference>
<evidence type="ECO:0000313" key="6">
    <source>
        <dbReference type="Proteomes" id="UP000837857"/>
    </source>
</evidence>
<dbReference type="Gene3D" id="2.120.10.30">
    <property type="entry name" value="TolB, C-terminal domain"/>
    <property type="match status" value="1"/>
</dbReference>
<protein>
    <recommendedName>
        <fullName evidence="7">Yellow-x</fullName>
    </recommendedName>
</protein>
<dbReference type="InterPro" id="IPR011042">
    <property type="entry name" value="6-blade_b-propeller_TolB-like"/>
</dbReference>
<evidence type="ECO:0008006" key="7">
    <source>
        <dbReference type="Google" id="ProtNLM"/>
    </source>
</evidence>
<evidence type="ECO:0000256" key="2">
    <source>
        <dbReference type="ARBA" id="ARBA00009127"/>
    </source>
</evidence>
<evidence type="ECO:0000313" key="5">
    <source>
        <dbReference type="EMBL" id="CAH2037320.1"/>
    </source>
</evidence>
<evidence type="ECO:0000256" key="3">
    <source>
        <dbReference type="ARBA" id="ARBA00022525"/>
    </source>
</evidence>
<accession>A0ABN8HS15</accession>
<dbReference type="PANTHER" id="PTHR10009:SF18">
    <property type="entry name" value="PROTEIN YELLOW-LIKE PROTEIN"/>
    <property type="match status" value="1"/>
</dbReference>
<dbReference type="SUPFAM" id="SSF63829">
    <property type="entry name" value="Calcium-dependent phosphotriesterase"/>
    <property type="match status" value="1"/>
</dbReference>
<comment type="subcellular location">
    <subcellularLocation>
        <location evidence="1">Secreted</location>
    </subcellularLocation>
</comment>
<dbReference type="InterPro" id="IPR017996">
    <property type="entry name" value="MRJP/yellow-related"/>
</dbReference>
<evidence type="ECO:0000256" key="4">
    <source>
        <dbReference type="ARBA" id="ARBA00022729"/>
    </source>
</evidence>
<feature type="non-terminal residue" evidence="5">
    <location>
        <position position="486"/>
    </location>
</feature>
<dbReference type="Pfam" id="PF03022">
    <property type="entry name" value="MRJP"/>
    <property type="match status" value="1"/>
</dbReference>
<dbReference type="EMBL" id="OW152822">
    <property type="protein sequence ID" value="CAH2037320.1"/>
    <property type="molecule type" value="Genomic_DNA"/>
</dbReference>
<gene>
    <name evidence="5" type="ORF">IPOD504_LOCUS1118</name>
</gene>
<comment type="similarity">
    <text evidence="2">Belongs to the major royal jelly protein family.</text>
</comment>
<keyword evidence="6" id="KW-1185">Reference proteome</keyword>
<name>A0ABN8HS15_9NEOP</name>